<accession>A0A6A4Y8M8</accession>
<dbReference type="Pfam" id="PF09471">
    <property type="entry name" value="Peptidase_M64"/>
    <property type="match status" value="1"/>
</dbReference>
<reference evidence="1" key="1">
    <citation type="submission" date="2019-06" db="EMBL/GenBank/DDBJ databases">
        <title>Genomics analysis of Aphanomyces spp. identifies a new class of oomycete effector associated with host adaptation.</title>
        <authorList>
            <person name="Gaulin E."/>
        </authorList>
    </citation>
    <scope>NUCLEOTIDE SEQUENCE</scope>
    <source>
        <strain evidence="1">CBS 578.67</strain>
    </source>
</reference>
<feature type="non-terminal residue" evidence="1">
    <location>
        <position position="254"/>
    </location>
</feature>
<organism evidence="1">
    <name type="scientific">Aphanomyces stellatus</name>
    <dbReference type="NCBI Taxonomy" id="120398"/>
    <lineage>
        <taxon>Eukaryota</taxon>
        <taxon>Sar</taxon>
        <taxon>Stramenopiles</taxon>
        <taxon>Oomycota</taxon>
        <taxon>Saprolegniomycetes</taxon>
        <taxon>Saprolegniales</taxon>
        <taxon>Verrucalvaceae</taxon>
        <taxon>Aphanomyces</taxon>
    </lineage>
</organism>
<dbReference type="GO" id="GO:0008237">
    <property type="term" value="F:metallopeptidase activity"/>
    <property type="evidence" value="ECO:0007669"/>
    <property type="project" value="InterPro"/>
</dbReference>
<proteinExistence type="predicted"/>
<dbReference type="EMBL" id="VJMH01005940">
    <property type="protein sequence ID" value="KAF0692158.1"/>
    <property type="molecule type" value="Genomic_DNA"/>
</dbReference>
<evidence type="ECO:0000313" key="1">
    <source>
        <dbReference type="EMBL" id="KAF0692158.1"/>
    </source>
</evidence>
<gene>
    <name evidence="1" type="ORF">As57867_016678</name>
</gene>
<dbReference type="Gene3D" id="3.40.390.10">
    <property type="entry name" value="Collagenase (Catalytic Domain)"/>
    <property type="match status" value="1"/>
</dbReference>
<dbReference type="InterPro" id="IPR019026">
    <property type="entry name" value="Peptidase_M64_IgA"/>
</dbReference>
<dbReference type="InterPro" id="IPR024079">
    <property type="entry name" value="MetalloPept_cat_dom_sf"/>
</dbReference>
<name>A0A6A4Y8M8_9STRA</name>
<dbReference type="AlphaFoldDB" id="A0A6A4Y8M8"/>
<sequence>MTQLCTNDVDQTHLGQMHKASMLSPFTSLPSFCNCRRRQHMKFSFRSLLVGATAAQAVTTYSSKVLLDTKTSACQLIDAVHETQLHRGIKTTADVIQIQTPRQNLATPDDILAKSNISDQTWLEILGGSPEAILSVLQKRCPQGALQSNQLEAVAATTPVIRKIVDSGDPKNRIDIVFMGDGYTTAEEPRFFDDIQRLTNDMFTGDTFTQYLPLFNVWAVFVPSAQSGIGVGGKPLDTAFGLYRDGTELRGVYT</sequence>
<comment type="caution">
    <text evidence="1">The sequence shown here is derived from an EMBL/GenBank/DDBJ whole genome shotgun (WGS) entry which is preliminary data.</text>
</comment>
<protein>
    <submittedName>
        <fullName evidence="1">Uncharacterized protein</fullName>
    </submittedName>
</protein>